<protein>
    <submittedName>
        <fullName evidence="2">Uncharacterized protein</fullName>
    </submittedName>
</protein>
<reference evidence="2 3" key="1">
    <citation type="submission" date="2019-02" db="EMBL/GenBank/DDBJ databases">
        <title>Genomic Encyclopedia of Type Strains, Phase IV (KMG-IV): sequencing the most valuable type-strain genomes for metagenomic binning, comparative biology and taxonomic classification.</title>
        <authorList>
            <person name="Goeker M."/>
        </authorList>
    </citation>
    <scope>NUCLEOTIDE SEQUENCE [LARGE SCALE GENOMIC DNA]</scope>
    <source>
        <strain evidence="2 3">DSM 21223</strain>
    </source>
</reference>
<dbReference type="RefSeq" id="WP_130459754.1">
    <property type="nucleotide sequence ID" value="NZ_SHKM01000002.1"/>
</dbReference>
<evidence type="ECO:0000256" key="1">
    <source>
        <dbReference type="SAM" id="MobiDB-lite"/>
    </source>
</evidence>
<feature type="region of interest" description="Disordered" evidence="1">
    <location>
        <begin position="85"/>
        <end position="111"/>
    </location>
</feature>
<dbReference type="Proteomes" id="UP000292136">
    <property type="component" value="Unassembled WGS sequence"/>
</dbReference>
<evidence type="ECO:0000313" key="2">
    <source>
        <dbReference type="EMBL" id="RZT76636.1"/>
    </source>
</evidence>
<dbReference type="EMBL" id="SHKM01000002">
    <property type="protein sequence ID" value="RZT76636.1"/>
    <property type="molecule type" value="Genomic_DNA"/>
</dbReference>
<accession>A0ABY0IR88</accession>
<organism evidence="2 3">
    <name type="scientific">Azospira oryzae</name>
    <dbReference type="NCBI Taxonomy" id="146939"/>
    <lineage>
        <taxon>Bacteria</taxon>
        <taxon>Pseudomonadati</taxon>
        <taxon>Pseudomonadota</taxon>
        <taxon>Betaproteobacteria</taxon>
        <taxon>Rhodocyclales</taxon>
        <taxon>Rhodocyclaceae</taxon>
        <taxon>Azospira</taxon>
    </lineage>
</organism>
<proteinExistence type="predicted"/>
<feature type="compositionally biased region" description="Basic and acidic residues" evidence="1">
    <location>
        <begin position="102"/>
        <end position="111"/>
    </location>
</feature>
<gene>
    <name evidence="2" type="ORF">EV678_2515</name>
</gene>
<keyword evidence="3" id="KW-1185">Reference proteome</keyword>
<sequence>MTRRPSARFGAFLAVLLLLFLSMLADARRLAPPRQQEQAARAALVQQLGLSDLALFTEARYTRHLSLADLHSPFQDHPLALDHFPSGSVVPPPPARLPHYAPLDRETTLPD</sequence>
<evidence type="ECO:0000313" key="3">
    <source>
        <dbReference type="Proteomes" id="UP000292136"/>
    </source>
</evidence>
<comment type="caution">
    <text evidence="2">The sequence shown here is derived from an EMBL/GenBank/DDBJ whole genome shotgun (WGS) entry which is preliminary data.</text>
</comment>
<name>A0ABY0IR88_9RHOO</name>